<protein>
    <recommendedName>
        <fullName evidence="1">Heterokaryon incompatibility domain-containing protein</fullName>
    </recommendedName>
</protein>
<evidence type="ECO:0000259" key="1">
    <source>
        <dbReference type="Pfam" id="PF06985"/>
    </source>
</evidence>
<accession>A0A409VMT3</accession>
<gene>
    <name evidence="2" type="ORF">CVT25_012079</name>
</gene>
<dbReference type="InParanoid" id="A0A409VMT3"/>
<reference evidence="2 3" key="1">
    <citation type="journal article" date="2018" name="Evol. Lett.">
        <title>Horizontal gene cluster transfer increased hallucinogenic mushroom diversity.</title>
        <authorList>
            <person name="Reynolds H.T."/>
            <person name="Vijayakumar V."/>
            <person name="Gluck-Thaler E."/>
            <person name="Korotkin H.B."/>
            <person name="Matheny P.B."/>
            <person name="Slot J.C."/>
        </authorList>
    </citation>
    <scope>NUCLEOTIDE SEQUENCE [LARGE SCALE GENOMIC DNA]</scope>
    <source>
        <strain evidence="2 3">2631</strain>
    </source>
</reference>
<name>A0A409VMT3_PSICY</name>
<dbReference type="Pfam" id="PF06985">
    <property type="entry name" value="HET"/>
    <property type="match status" value="1"/>
</dbReference>
<proteinExistence type="predicted"/>
<dbReference type="AlphaFoldDB" id="A0A409VMT3"/>
<dbReference type="OrthoDB" id="5125733at2759"/>
<keyword evidence="3" id="KW-1185">Reference proteome</keyword>
<organism evidence="2 3">
    <name type="scientific">Psilocybe cyanescens</name>
    <dbReference type="NCBI Taxonomy" id="93625"/>
    <lineage>
        <taxon>Eukaryota</taxon>
        <taxon>Fungi</taxon>
        <taxon>Dikarya</taxon>
        <taxon>Basidiomycota</taxon>
        <taxon>Agaricomycotina</taxon>
        <taxon>Agaricomycetes</taxon>
        <taxon>Agaricomycetidae</taxon>
        <taxon>Agaricales</taxon>
        <taxon>Agaricineae</taxon>
        <taxon>Strophariaceae</taxon>
        <taxon>Psilocybe</taxon>
    </lineage>
</organism>
<dbReference type="PANTHER" id="PTHR33112:SF8">
    <property type="entry name" value="HETEROKARYON INCOMPATIBILITY DOMAIN-CONTAINING PROTEIN"/>
    <property type="match status" value="1"/>
</dbReference>
<comment type="caution">
    <text evidence="2">The sequence shown here is derived from an EMBL/GenBank/DDBJ whole genome shotgun (WGS) entry which is preliminary data.</text>
</comment>
<dbReference type="PANTHER" id="PTHR33112">
    <property type="entry name" value="DOMAIN PROTEIN, PUTATIVE-RELATED"/>
    <property type="match status" value="1"/>
</dbReference>
<dbReference type="Proteomes" id="UP000283269">
    <property type="component" value="Unassembled WGS sequence"/>
</dbReference>
<sequence length="680" mass="75916">MTDCGRAAPYKFAVRSAANVSLCLGTIHMAHATSRPEISNSSIKALVCEPCWTHFFNFDAFQKALATKSNPESKAFSYTLPWETIRASVAEGCNWCNLLSEQAKKGTGECTVRISFSTETGGYTPAGVKKLTLGYGSKDNSMFGERSYRLYTTANDLASQIIRPRDRILQVNAPSSFKLALGCRDRCMQTHDECPKHIESNLPDRVIDCSNLERPKLVVTNNVRGVYATLSYVWGRNQTIVSTTKNVDSFIKDGIDMQSLPPTIRDAMISAHNLGVQYLWIDAFCILQDSDEDKGRQIGKMNKIYMGAYFTIIAACASGVDEGFLQDRPARIPSAHVPFVCPDGKIGSVFLTSTEMVGYDVTQMYHDEMEPVSSRGWCFQEHVLSERSFVFAADTLKYQCQKEIVSIGDAFCEPTTGPRLPKAFSSDGTLNLTPHEKLWARRSWLYVIWEYSRRTLSKPDIDILNALGGVAEQYHYVWRTRYYAGLWEHTFLEDLLWRLESAGGDPSPRPGIYRAPSWSWASVNGQIQVPNMEDKFKPGANDIGQCALVHCEVTPTHRESLFSAVSAAYAKLEAFLYKATVSSGVYSKKETRKLFLDVGADGSQQGQCIGSIRPDSTEDIVDIDRVWVAPILWDRSGYKWVEALVVVAADGGSFRRIGLLRTEGDLRWVETGERTVVTLV</sequence>
<evidence type="ECO:0000313" key="2">
    <source>
        <dbReference type="EMBL" id="PPQ67585.1"/>
    </source>
</evidence>
<feature type="domain" description="Heterokaryon incompatibility" evidence="1">
    <location>
        <begin position="227"/>
        <end position="381"/>
    </location>
</feature>
<dbReference type="EMBL" id="NHYD01003972">
    <property type="protein sequence ID" value="PPQ67585.1"/>
    <property type="molecule type" value="Genomic_DNA"/>
</dbReference>
<dbReference type="InterPro" id="IPR010730">
    <property type="entry name" value="HET"/>
</dbReference>
<dbReference type="STRING" id="93625.A0A409VMT3"/>
<evidence type="ECO:0000313" key="3">
    <source>
        <dbReference type="Proteomes" id="UP000283269"/>
    </source>
</evidence>